<reference evidence="2 3" key="1">
    <citation type="journal article" date="2018" name="Nat. Biotechnol.">
        <title>A standardized bacterial taxonomy based on genome phylogeny substantially revises the tree of life.</title>
        <authorList>
            <person name="Parks D.H."/>
            <person name="Chuvochina M."/>
            <person name="Waite D.W."/>
            <person name="Rinke C."/>
            <person name="Skarshewski A."/>
            <person name="Chaumeil P.A."/>
            <person name="Hugenholtz P."/>
        </authorList>
    </citation>
    <scope>NUCLEOTIDE SEQUENCE [LARGE SCALE GENOMIC DNA]</scope>
    <source>
        <strain evidence="2">UBA11247</strain>
    </source>
</reference>
<comment type="caution">
    <text evidence="2">The sequence shown here is derived from an EMBL/GenBank/DDBJ whole genome shotgun (WGS) entry which is preliminary data.</text>
</comment>
<dbReference type="PROSITE" id="PS50987">
    <property type="entry name" value="HTH_ARSR_2"/>
    <property type="match status" value="1"/>
</dbReference>
<dbReference type="SUPFAM" id="SSF46785">
    <property type="entry name" value="Winged helix' DNA-binding domain"/>
    <property type="match status" value="1"/>
</dbReference>
<dbReference type="InterPro" id="IPR001845">
    <property type="entry name" value="HTH_ArsR_DNA-bd_dom"/>
</dbReference>
<sequence>MSPARHHEHPDAADIAMPRVLFALSDPLRLGMVHHLADAEGEVDSRELGPDLPKSTLTHHTKLLRESGLTWTRGEGRQCLIRLRRDDLDARFPGLLDAVLEGSEPESDTEE</sequence>
<protein>
    <recommendedName>
        <fullName evidence="1">HTH arsR-type domain-containing protein</fullName>
    </recommendedName>
</protein>
<accession>A0A3D4SZZ3</accession>
<dbReference type="PRINTS" id="PR00778">
    <property type="entry name" value="HTHARSR"/>
</dbReference>
<dbReference type="GO" id="GO:0003700">
    <property type="term" value="F:DNA-binding transcription factor activity"/>
    <property type="evidence" value="ECO:0007669"/>
    <property type="project" value="InterPro"/>
</dbReference>
<feature type="domain" description="HTH arsR-type" evidence="1">
    <location>
        <begin position="9"/>
        <end position="103"/>
    </location>
</feature>
<dbReference type="SMART" id="SM00418">
    <property type="entry name" value="HTH_ARSR"/>
    <property type="match status" value="1"/>
</dbReference>
<dbReference type="CDD" id="cd00090">
    <property type="entry name" value="HTH_ARSR"/>
    <property type="match status" value="1"/>
</dbReference>
<dbReference type="InterPro" id="IPR011991">
    <property type="entry name" value="ArsR-like_HTH"/>
</dbReference>
<dbReference type="Proteomes" id="UP000261739">
    <property type="component" value="Unassembled WGS sequence"/>
</dbReference>
<evidence type="ECO:0000259" key="1">
    <source>
        <dbReference type="PROSITE" id="PS50987"/>
    </source>
</evidence>
<name>A0A3D4SZZ3_9CORY</name>
<dbReference type="AlphaFoldDB" id="A0A3D4SZZ3"/>
<dbReference type="RefSeq" id="WP_029449099.1">
    <property type="nucleotide sequence ID" value="NZ_DAITTW010000169.1"/>
</dbReference>
<evidence type="ECO:0000313" key="2">
    <source>
        <dbReference type="EMBL" id="HCT14852.1"/>
    </source>
</evidence>
<dbReference type="InterPro" id="IPR036388">
    <property type="entry name" value="WH-like_DNA-bd_sf"/>
</dbReference>
<evidence type="ECO:0000313" key="3">
    <source>
        <dbReference type="Proteomes" id="UP000261739"/>
    </source>
</evidence>
<organism evidence="2 3">
    <name type="scientific">Corynebacterium nuruki</name>
    <dbReference type="NCBI Taxonomy" id="1032851"/>
    <lineage>
        <taxon>Bacteria</taxon>
        <taxon>Bacillati</taxon>
        <taxon>Actinomycetota</taxon>
        <taxon>Actinomycetes</taxon>
        <taxon>Mycobacteriales</taxon>
        <taxon>Corynebacteriaceae</taxon>
        <taxon>Corynebacterium</taxon>
    </lineage>
</organism>
<dbReference type="InterPro" id="IPR036390">
    <property type="entry name" value="WH_DNA-bd_sf"/>
</dbReference>
<proteinExistence type="predicted"/>
<dbReference type="EMBL" id="DQID01000227">
    <property type="protein sequence ID" value="HCT14852.1"/>
    <property type="molecule type" value="Genomic_DNA"/>
</dbReference>
<dbReference type="STRING" id="863239.GCA_000213935_02123"/>
<gene>
    <name evidence="2" type="ORF">DIW82_08730</name>
</gene>
<dbReference type="Gene3D" id="1.10.10.10">
    <property type="entry name" value="Winged helix-like DNA-binding domain superfamily/Winged helix DNA-binding domain"/>
    <property type="match status" value="1"/>
</dbReference>